<feature type="binding site" evidence="9">
    <location>
        <position position="239"/>
    </location>
    <ligand>
        <name>substrate</name>
    </ligand>
</feature>
<dbReference type="InterPro" id="IPR002139">
    <property type="entry name" value="Ribo/fructo_kinase"/>
</dbReference>
<comment type="caution">
    <text evidence="9">Lacks conserved residue(s) required for the propagation of feature annotation.</text>
</comment>
<evidence type="ECO:0000259" key="10">
    <source>
        <dbReference type="Pfam" id="PF00294"/>
    </source>
</evidence>
<feature type="binding site" evidence="9">
    <location>
        <begin position="206"/>
        <end position="211"/>
    </location>
    <ligand>
        <name>ATP</name>
        <dbReference type="ChEBI" id="CHEBI:30616"/>
    </ligand>
</feature>
<feature type="binding site" evidence="9">
    <location>
        <begin position="10"/>
        <end position="12"/>
    </location>
    <ligand>
        <name>substrate</name>
    </ligand>
</feature>
<dbReference type="OrthoDB" id="9775849at2"/>
<dbReference type="HAMAP" id="MF_01987">
    <property type="entry name" value="Ribokinase"/>
    <property type="match status" value="1"/>
</dbReference>
<reference evidence="11 12" key="1">
    <citation type="submission" date="2017-01" db="EMBL/GenBank/DDBJ databases">
        <title>Complete genome of Tateyamaria omphalii DOK1-4 isolated from seawater in Dokdo.</title>
        <authorList>
            <person name="Kim J.H."/>
            <person name="Chi W.-J."/>
        </authorList>
    </citation>
    <scope>NUCLEOTIDE SEQUENCE [LARGE SCALE GENOMIC DNA]</scope>
    <source>
        <strain evidence="11 12">DOK1-4</strain>
    </source>
</reference>
<dbReference type="GO" id="GO:0019303">
    <property type="term" value="P:D-ribose catabolic process"/>
    <property type="evidence" value="ECO:0007669"/>
    <property type="project" value="UniProtKB-UniRule"/>
</dbReference>
<comment type="subunit">
    <text evidence="9">Homodimer.</text>
</comment>
<feature type="binding site" evidence="9">
    <location>
        <position position="137"/>
    </location>
    <ligand>
        <name>substrate</name>
    </ligand>
</feature>
<keyword evidence="5 9" id="KW-0067">ATP-binding</keyword>
<comment type="cofactor">
    <cofactor evidence="9">
        <name>Mg(2+)</name>
        <dbReference type="ChEBI" id="CHEBI:18420"/>
    </cofactor>
    <text evidence="9">Requires a divalent cation, most likely magnesium in vivo, as an electrophilic catalyst to aid phosphoryl group transfer. It is the chelate of the metal and the nucleotide that is the actual substrate.</text>
</comment>
<evidence type="ECO:0000313" key="11">
    <source>
        <dbReference type="EMBL" id="APX13954.1"/>
    </source>
</evidence>
<feature type="binding site" evidence="9">
    <location>
        <begin position="38"/>
        <end position="42"/>
    </location>
    <ligand>
        <name>substrate</name>
    </ligand>
</feature>
<feature type="domain" description="Carbohydrate kinase PfkB" evidence="10">
    <location>
        <begin position="6"/>
        <end position="280"/>
    </location>
</feature>
<dbReference type="KEGG" id="tom:BWR18_16625"/>
<keyword evidence="1 9" id="KW-0808">Transferase</keyword>
<dbReference type="UniPathway" id="UPA00916">
    <property type="reaction ID" value="UER00889"/>
</dbReference>
<dbReference type="InterPro" id="IPR011877">
    <property type="entry name" value="Ribokinase"/>
</dbReference>
<feature type="active site" description="Proton acceptor" evidence="9">
    <location>
        <position position="239"/>
    </location>
</feature>
<dbReference type="EC" id="2.7.1.15" evidence="9"/>
<dbReference type="Pfam" id="PF00294">
    <property type="entry name" value="PfkB"/>
    <property type="match status" value="1"/>
</dbReference>
<dbReference type="CDD" id="cd01174">
    <property type="entry name" value="ribokinase"/>
    <property type="match status" value="1"/>
</dbReference>
<feature type="binding site" evidence="9">
    <location>
        <position position="269"/>
    </location>
    <ligand>
        <name>K(+)</name>
        <dbReference type="ChEBI" id="CHEBI:29103"/>
    </ligand>
</feature>
<dbReference type="Gene3D" id="3.40.1190.20">
    <property type="match status" value="1"/>
</dbReference>
<feature type="binding site" evidence="9">
    <location>
        <position position="235"/>
    </location>
    <ligand>
        <name>K(+)</name>
        <dbReference type="ChEBI" id="CHEBI:29103"/>
    </ligand>
</feature>
<dbReference type="RefSeq" id="WP_076630378.1">
    <property type="nucleotide sequence ID" value="NZ_CP019312.1"/>
</dbReference>
<keyword evidence="4 9" id="KW-0418">Kinase</keyword>
<dbReference type="PANTHER" id="PTHR10584">
    <property type="entry name" value="SUGAR KINASE"/>
    <property type="match status" value="1"/>
</dbReference>
<protein>
    <recommendedName>
        <fullName evidence="9">Ribokinase</fullName>
        <shortName evidence="9">RK</shortName>
        <ecNumber evidence="9">2.7.1.15</ecNumber>
    </recommendedName>
</protein>
<keyword evidence="12" id="KW-1185">Reference proteome</keyword>
<dbReference type="EMBL" id="CP019312">
    <property type="protein sequence ID" value="APX13954.1"/>
    <property type="molecule type" value="Genomic_DNA"/>
</dbReference>
<dbReference type="SUPFAM" id="SSF53613">
    <property type="entry name" value="Ribokinase-like"/>
    <property type="match status" value="1"/>
</dbReference>
<evidence type="ECO:0000313" key="12">
    <source>
        <dbReference type="Proteomes" id="UP000186336"/>
    </source>
</evidence>
<dbReference type="InterPro" id="IPR029056">
    <property type="entry name" value="Ribokinase-like"/>
</dbReference>
<feature type="binding site" evidence="9">
    <location>
        <position position="272"/>
    </location>
    <ligand>
        <name>K(+)</name>
        <dbReference type="ChEBI" id="CHEBI:29103"/>
    </ligand>
</feature>
<dbReference type="GO" id="GO:0005524">
    <property type="term" value="F:ATP binding"/>
    <property type="evidence" value="ECO:0007669"/>
    <property type="project" value="UniProtKB-UniRule"/>
</dbReference>
<dbReference type="PANTHER" id="PTHR10584:SF166">
    <property type="entry name" value="RIBOKINASE"/>
    <property type="match status" value="1"/>
</dbReference>
<evidence type="ECO:0000256" key="4">
    <source>
        <dbReference type="ARBA" id="ARBA00022777"/>
    </source>
</evidence>
<organism evidence="11 12">
    <name type="scientific">Tateyamaria omphalii</name>
    <dbReference type="NCBI Taxonomy" id="299262"/>
    <lineage>
        <taxon>Bacteria</taxon>
        <taxon>Pseudomonadati</taxon>
        <taxon>Pseudomonadota</taxon>
        <taxon>Alphaproteobacteria</taxon>
        <taxon>Rhodobacterales</taxon>
        <taxon>Roseobacteraceae</taxon>
        <taxon>Tateyamaria</taxon>
    </lineage>
</organism>
<feature type="binding site" evidence="9">
    <location>
        <begin position="238"/>
        <end position="239"/>
    </location>
    <ligand>
        <name>ATP</name>
        <dbReference type="ChEBI" id="CHEBI:30616"/>
    </ligand>
</feature>
<dbReference type="Proteomes" id="UP000186336">
    <property type="component" value="Chromosome"/>
</dbReference>
<keyword evidence="9" id="KW-0963">Cytoplasm</keyword>
<comment type="pathway">
    <text evidence="9">Carbohydrate metabolism; D-ribose degradation; D-ribose 5-phosphate from beta-D-ribopyranose: step 2/2.</text>
</comment>
<dbReference type="GO" id="GO:0046872">
    <property type="term" value="F:metal ion binding"/>
    <property type="evidence" value="ECO:0007669"/>
    <property type="project" value="UniProtKB-KW"/>
</dbReference>
<evidence type="ECO:0000256" key="2">
    <source>
        <dbReference type="ARBA" id="ARBA00022723"/>
    </source>
</evidence>
<keyword evidence="2 9" id="KW-0479">Metal-binding</keyword>
<dbReference type="InterPro" id="IPR011611">
    <property type="entry name" value="PfkB_dom"/>
</dbReference>
<dbReference type="PRINTS" id="PR00990">
    <property type="entry name" value="RIBOKINASE"/>
</dbReference>
<comment type="similarity">
    <text evidence="9">Belongs to the carbohydrate kinase PfkB family. Ribokinase subfamily.</text>
</comment>
<evidence type="ECO:0000256" key="5">
    <source>
        <dbReference type="ARBA" id="ARBA00022840"/>
    </source>
</evidence>
<accession>A0A1P8N0V4</accession>
<proteinExistence type="inferred from homology"/>
<evidence type="ECO:0000256" key="8">
    <source>
        <dbReference type="ARBA" id="ARBA00023277"/>
    </source>
</evidence>
<feature type="binding site" evidence="9">
    <location>
        <position position="274"/>
    </location>
    <ligand>
        <name>K(+)</name>
        <dbReference type="ChEBI" id="CHEBI:29103"/>
    </ligand>
</feature>
<dbReference type="STRING" id="299262.BWR18_16625"/>
<gene>
    <name evidence="9" type="primary">rbsK</name>
    <name evidence="11" type="ORF">BWR18_16625</name>
</gene>
<evidence type="ECO:0000256" key="1">
    <source>
        <dbReference type="ARBA" id="ARBA00022679"/>
    </source>
</evidence>
<keyword evidence="7 9" id="KW-0630">Potassium</keyword>
<sequence length="291" mass="30361">MAVWNLGSINIDNVYRVPHLPAAGETLAATQFSQGLGGKGANMSVAIARAAARVAHIGAVGKDGAWTVERLMEYGVDTRPIQVMPDQATGHANIAVARDGENQIVLFSGSNKAISASSVGSALTEASPGDTFLTQNETNGQREAAEMARQLGLRVVYAAAPFDAEAVRDVLHLVDLLVLNQVEAEQLEDALGKPVHALGIDNVVVTLGSDGCRWLNGSGTETRVPAIEVVTVDTTGAGDTFTGYLVAGLDRGLPIRQALDLATQASALMVTRLGTADVIPDLKEIEDAKLG</sequence>
<evidence type="ECO:0000256" key="9">
    <source>
        <dbReference type="HAMAP-Rule" id="MF_01987"/>
    </source>
</evidence>
<comment type="activity regulation">
    <text evidence="9">Activated by a monovalent cation that binds near, but not in, the active site. The most likely occupant of the site in vivo is potassium. Ion binding induces a conformational change that may alter substrate affinity.</text>
</comment>
<feature type="binding site" evidence="9">
    <location>
        <position position="180"/>
    </location>
    <ligand>
        <name>ATP</name>
        <dbReference type="ChEBI" id="CHEBI:30616"/>
    </ligand>
</feature>
<comment type="catalytic activity">
    <reaction evidence="9">
        <text>D-ribose + ATP = D-ribose 5-phosphate + ADP + H(+)</text>
        <dbReference type="Rhea" id="RHEA:13697"/>
        <dbReference type="ChEBI" id="CHEBI:15378"/>
        <dbReference type="ChEBI" id="CHEBI:30616"/>
        <dbReference type="ChEBI" id="CHEBI:47013"/>
        <dbReference type="ChEBI" id="CHEBI:78346"/>
        <dbReference type="ChEBI" id="CHEBI:456216"/>
        <dbReference type="EC" id="2.7.1.15"/>
    </reaction>
</comment>
<evidence type="ECO:0000256" key="7">
    <source>
        <dbReference type="ARBA" id="ARBA00022958"/>
    </source>
</evidence>
<dbReference type="GO" id="GO:0005737">
    <property type="term" value="C:cytoplasm"/>
    <property type="evidence" value="ECO:0007669"/>
    <property type="project" value="UniProtKB-SubCell"/>
</dbReference>
<evidence type="ECO:0000256" key="3">
    <source>
        <dbReference type="ARBA" id="ARBA00022741"/>
    </source>
</evidence>
<dbReference type="GO" id="GO:0004747">
    <property type="term" value="F:ribokinase activity"/>
    <property type="evidence" value="ECO:0007669"/>
    <property type="project" value="UniProtKB-UniRule"/>
</dbReference>
<keyword evidence="3 9" id="KW-0547">Nucleotide-binding</keyword>
<dbReference type="AlphaFoldDB" id="A0A1P8N0V4"/>
<feature type="binding site" evidence="9">
    <location>
        <position position="233"/>
    </location>
    <ligand>
        <name>K(+)</name>
        <dbReference type="ChEBI" id="CHEBI:29103"/>
    </ligand>
</feature>
<keyword evidence="8 9" id="KW-0119">Carbohydrate metabolism</keyword>
<comment type="function">
    <text evidence="9">Catalyzes the phosphorylation of ribose at O-5 in a reaction requiring ATP and magnesium. The resulting D-ribose-5-phosphate can then be used either for sythesis of nucleotides, histidine, and tryptophan, or as a component of the pentose phosphate pathway.</text>
</comment>
<evidence type="ECO:0000256" key="6">
    <source>
        <dbReference type="ARBA" id="ARBA00022842"/>
    </source>
</evidence>
<keyword evidence="6 9" id="KW-0460">Magnesium</keyword>
<comment type="subcellular location">
    <subcellularLocation>
        <location evidence="9">Cytoplasm</location>
    </subcellularLocation>
</comment>
<name>A0A1P8N0V4_9RHOB</name>